<reference evidence="3 5" key="2">
    <citation type="submission" date="2018-07" db="EMBL/GenBank/DDBJ databases">
        <title>Draft Genome Assemblies for Five Robust Yarrowia lipolytica Strains Exhibiting High Lipid Production and Pentose Sugar Utilization and Sugar Alcohol Secretion from Undetoxified Lignocellulosic Biomass Hydrolysates.</title>
        <authorList>
            <consortium name="DOE Joint Genome Institute"/>
            <person name="Walker C."/>
            <person name="Ryu S."/>
            <person name="Na H."/>
            <person name="Zane M."/>
            <person name="LaButti K."/>
            <person name="Lipzen A."/>
            <person name="Haridas S."/>
            <person name="Barry K."/>
            <person name="Grigoriev I.V."/>
            <person name="Quarterman J."/>
            <person name="Slininger P."/>
            <person name="Dien B."/>
            <person name="Trinh C.T."/>
        </authorList>
    </citation>
    <scope>NUCLEOTIDE SEQUENCE [LARGE SCALE GENOMIC DNA]</scope>
    <source>
        <strain evidence="3 5">YB392</strain>
    </source>
</reference>
<dbReference type="KEGG" id="yli:2906174"/>
<organism evidence="2 4">
    <name type="scientific">Yarrowia lipolytica</name>
    <name type="common">Candida lipolytica</name>
    <dbReference type="NCBI Taxonomy" id="4952"/>
    <lineage>
        <taxon>Eukaryota</taxon>
        <taxon>Fungi</taxon>
        <taxon>Dikarya</taxon>
        <taxon>Ascomycota</taxon>
        <taxon>Saccharomycotina</taxon>
        <taxon>Dipodascomycetes</taxon>
        <taxon>Dipodascales</taxon>
        <taxon>Dipodascales incertae sedis</taxon>
        <taxon>Yarrowia</taxon>
    </lineage>
</organism>
<dbReference type="VEuPathDB" id="FungiDB:YALI0_A13321g"/>
<evidence type="ECO:0000313" key="3">
    <source>
        <dbReference type="EMBL" id="RDW23492.1"/>
    </source>
</evidence>
<dbReference type="OMA" id="KQDRTTY"/>
<dbReference type="GeneID" id="2906174"/>
<dbReference type="VEuPathDB" id="FungiDB:YALI1_A13412g"/>
<dbReference type="Proteomes" id="UP000256601">
    <property type="component" value="Unassembled WGS sequence"/>
</dbReference>
<reference evidence="2 4" key="1">
    <citation type="journal article" date="2016" name="PLoS ONE">
        <title>Sequence Assembly of Yarrowia lipolytica Strain W29/CLIB89 Shows Transposable Element Diversity.</title>
        <authorList>
            <person name="Magnan C."/>
            <person name="Yu J."/>
            <person name="Chang I."/>
            <person name="Jahn E."/>
            <person name="Kanomata Y."/>
            <person name="Wu J."/>
            <person name="Zeller M."/>
            <person name="Oakes M."/>
            <person name="Baldi P."/>
            <person name="Sandmeyer S."/>
        </authorList>
    </citation>
    <scope>NUCLEOTIDE SEQUENCE [LARGE SCALE GENOMIC DNA]</scope>
    <source>
        <strain evidence="2">CLIB89</strain>
        <strain evidence="4">CLIB89(W29)</strain>
    </source>
</reference>
<evidence type="ECO:0000313" key="2">
    <source>
        <dbReference type="EMBL" id="AOW00599.1"/>
    </source>
</evidence>
<dbReference type="PANTHER" id="PTHR28086">
    <property type="entry name" value="UPF0662 PROTEIN YPL260W"/>
    <property type="match status" value="1"/>
</dbReference>
<dbReference type="eggNOG" id="ENOG502QPV0">
    <property type="taxonomic scope" value="Eukaryota"/>
</dbReference>
<dbReference type="AlphaFoldDB" id="A0A1H6PZA0"/>
<dbReference type="RefSeq" id="XP_500036.1">
    <property type="nucleotide sequence ID" value="XM_500036.1"/>
</dbReference>
<evidence type="ECO:0000313" key="4">
    <source>
        <dbReference type="Proteomes" id="UP000182444"/>
    </source>
</evidence>
<dbReference type="OrthoDB" id="2011986at2759"/>
<accession>A0A1H6PZA0</accession>
<dbReference type="Pfam" id="PF10303">
    <property type="entry name" value="DUF2408"/>
    <property type="match status" value="2"/>
</dbReference>
<gene>
    <name evidence="3" type="ORF">B0I71DRAFT_135866</name>
    <name evidence="2" type="ORF">YALI1_A13412g</name>
</gene>
<feature type="region of interest" description="Disordered" evidence="1">
    <location>
        <begin position="484"/>
        <end position="503"/>
    </location>
</feature>
<sequence>MSLLFNEQNTHKDDTVPANEKEMLSKLVALRDQLTALKLDRQTYLKQEDISRIYNQVVEEVSLLNQIRSDPSLEDEYNRVDVVLDDVFQLLSLSFLTIGHNKSAAATYASLSTVRRLLSHLKESQIYTGNDYEPVRARLDEIQAILKQQSEENPEVIALIERELKVCMEGLKEVEEAYNHVIPEVGVLLQKVYTIRREIMSVASTPDAKDGKRSVATELQPLLKQLQNIEKTHLTGEKNEFITSSGEKLVDKSAGLLAGQIDDCFELIKDFEAETNRVDPSLLPVYSELLHLKTTLEGLTITHRWTMRETDLYGYQKKLQAIDERRVGGLFVPEKDKDCTTCDLADSVNNLSVDDKDKNDKKDSLDKEGSPTKLAGQSILLYLLRRCYALIYKLLESSEPISEALTPLHNQLKTMRRFLLDIKRLGGISSVRELYPYQLKLRSIDNQRVDGKFMQGNSIPEGQGMVNALLAECFDICHELQVDYENEEEDDNNEDEDDEDETK</sequence>
<dbReference type="EMBL" id="CP017553">
    <property type="protein sequence ID" value="AOW00599.1"/>
    <property type="molecule type" value="Genomic_DNA"/>
</dbReference>
<protein>
    <submittedName>
        <fullName evidence="2">Uncharacterized protein</fullName>
    </submittedName>
</protein>
<evidence type="ECO:0000313" key="5">
    <source>
        <dbReference type="Proteomes" id="UP000256601"/>
    </source>
</evidence>
<dbReference type="PANTHER" id="PTHR28086:SF1">
    <property type="entry name" value="CU(2+) SUPPRESSING AND BLEOMYCIN SENSITIVE PROTEIN 1"/>
    <property type="match status" value="1"/>
</dbReference>
<proteinExistence type="predicted"/>
<evidence type="ECO:0000256" key="1">
    <source>
        <dbReference type="SAM" id="MobiDB-lite"/>
    </source>
</evidence>
<dbReference type="GO" id="GO:0005737">
    <property type="term" value="C:cytoplasm"/>
    <property type="evidence" value="ECO:0007669"/>
    <property type="project" value="TreeGrafter"/>
</dbReference>
<name>A0A1H6PZA0_YARLL</name>
<dbReference type="EMBL" id="KZ859081">
    <property type="protein sequence ID" value="RDW23492.1"/>
    <property type="molecule type" value="Genomic_DNA"/>
</dbReference>
<dbReference type="GO" id="GO:0005634">
    <property type="term" value="C:nucleus"/>
    <property type="evidence" value="ECO:0007669"/>
    <property type="project" value="TreeGrafter"/>
</dbReference>
<dbReference type="Proteomes" id="UP000182444">
    <property type="component" value="Chromosome 1A"/>
</dbReference>
<dbReference type="InterPro" id="IPR018810">
    <property type="entry name" value="UPF0662"/>
</dbReference>